<keyword evidence="5" id="KW-1133">Transmembrane helix</keyword>
<keyword evidence="3 4" id="KW-0408">Iron</keyword>
<dbReference type="Pfam" id="PF00034">
    <property type="entry name" value="Cytochrom_C"/>
    <property type="match status" value="1"/>
</dbReference>
<organism evidence="7 8">
    <name type="scientific">Mucilaginibacter frigoritolerans</name>
    <dbReference type="NCBI Taxonomy" id="652788"/>
    <lineage>
        <taxon>Bacteria</taxon>
        <taxon>Pseudomonadati</taxon>
        <taxon>Bacteroidota</taxon>
        <taxon>Sphingobacteriia</taxon>
        <taxon>Sphingobacteriales</taxon>
        <taxon>Sphingobacteriaceae</taxon>
        <taxon>Mucilaginibacter</taxon>
    </lineage>
</organism>
<evidence type="ECO:0000256" key="3">
    <source>
        <dbReference type="ARBA" id="ARBA00023004"/>
    </source>
</evidence>
<comment type="caution">
    <text evidence="7">The sequence shown here is derived from an EMBL/GenBank/DDBJ whole genome shotgun (WGS) entry which is preliminary data.</text>
</comment>
<dbReference type="InterPro" id="IPR009056">
    <property type="entry name" value="Cyt_c-like_dom"/>
</dbReference>
<dbReference type="GO" id="GO:0046872">
    <property type="term" value="F:metal ion binding"/>
    <property type="evidence" value="ECO:0007669"/>
    <property type="project" value="UniProtKB-KW"/>
</dbReference>
<keyword evidence="8" id="KW-1185">Reference proteome</keyword>
<evidence type="ECO:0000313" key="8">
    <source>
        <dbReference type="Proteomes" id="UP000317010"/>
    </source>
</evidence>
<evidence type="ECO:0000256" key="5">
    <source>
        <dbReference type="SAM" id="Phobius"/>
    </source>
</evidence>
<dbReference type="PANTHER" id="PTHR35008">
    <property type="entry name" value="BLL4482 PROTEIN-RELATED"/>
    <property type="match status" value="1"/>
</dbReference>
<reference evidence="7 8" key="1">
    <citation type="submission" date="2019-07" db="EMBL/GenBank/DDBJ databases">
        <title>Genomic Encyclopedia of Archaeal and Bacterial Type Strains, Phase II (KMG-II): from individual species to whole genera.</title>
        <authorList>
            <person name="Goeker M."/>
        </authorList>
    </citation>
    <scope>NUCLEOTIDE SEQUENCE [LARGE SCALE GENOMIC DNA]</scope>
    <source>
        <strain evidence="7 8">ATCC BAA-1854</strain>
    </source>
</reference>
<dbReference type="InterPro" id="IPR036909">
    <property type="entry name" value="Cyt_c-like_dom_sf"/>
</dbReference>
<name>A0A562TP54_9SPHI</name>
<dbReference type="RefSeq" id="WP_211360875.1">
    <property type="nucleotide sequence ID" value="NZ_VLLI01000016.1"/>
</dbReference>
<dbReference type="InterPro" id="IPR051459">
    <property type="entry name" value="Cytochrome_c-type_DH"/>
</dbReference>
<dbReference type="GO" id="GO:0009055">
    <property type="term" value="F:electron transfer activity"/>
    <property type="evidence" value="ECO:0007669"/>
    <property type="project" value="InterPro"/>
</dbReference>
<protein>
    <submittedName>
        <fullName evidence="7">Cytochrome c</fullName>
    </submittedName>
</protein>
<dbReference type="PROSITE" id="PS51007">
    <property type="entry name" value="CYTC"/>
    <property type="match status" value="1"/>
</dbReference>
<evidence type="ECO:0000256" key="1">
    <source>
        <dbReference type="ARBA" id="ARBA00022617"/>
    </source>
</evidence>
<keyword evidence="5" id="KW-0472">Membrane</keyword>
<gene>
    <name evidence="7" type="ORF">JN11_04396</name>
</gene>
<accession>A0A562TP54</accession>
<evidence type="ECO:0000259" key="6">
    <source>
        <dbReference type="PROSITE" id="PS51007"/>
    </source>
</evidence>
<sequence length="207" mass="22835">MKKKIRGRSIRFIMVIAYGLIAVMLMASHGNGAVKHQQWKGQDTTKWPATFGFGRTATAQEISLWDIAIRPDGKGLPSGEGDAARGKVLYALKCAACHGENGRETPGFKLPAPALVSDTLFKSKPKTIGNYWPYATTLFDYMRRTMPYNLPGSLTNNEVYSLTAFLLGSNQIIKPDFILNAQTLPRVIMPAKKLFVVDDRRGGAEVK</sequence>
<feature type="transmembrane region" description="Helical" evidence="5">
    <location>
        <begin position="12"/>
        <end position="30"/>
    </location>
</feature>
<dbReference type="SUPFAM" id="SSF46626">
    <property type="entry name" value="Cytochrome c"/>
    <property type="match status" value="1"/>
</dbReference>
<evidence type="ECO:0000313" key="7">
    <source>
        <dbReference type="EMBL" id="TWI95282.1"/>
    </source>
</evidence>
<dbReference type="GO" id="GO:0020037">
    <property type="term" value="F:heme binding"/>
    <property type="evidence" value="ECO:0007669"/>
    <property type="project" value="InterPro"/>
</dbReference>
<dbReference type="AlphaFoldDB" id="A0A562TP54"/>
<evidence type="ECO:0000256" key="2">
    <source>
        <dbReference type="ARBA" id="ARBA00022723"/>
    </source>
</evidence>
<proteinExistence type="predicted"/>
<keyword evidence="2 4" id="KW-0479">Metal-binding</keyword>
<dbReference type="Proteomes" id="UP000317010">
    <property type="component" value="Unassembled WGS sequence"/>
</dbReference>
<evidence type="ECO:0000256" key="4">
    <source>
        <dbReference type="PROSITE-ProRule" id="PRU00433"/>
    </source>
</evidence>
<keyword evidence="5" id="KW-0812">Transmembrane</keyword>
<dbReference type="Gene3D" id="1.10.760.10">
    <property type="entry name" value="Cytochrome c-like domain"/>
    <property type="match status" value="1"/>
</dbReference>
<dbReference type="PANTHER" id="PTHR35008:SF8">
    <property type="entry name" value="ALCOHOL DEHYDROGENASE CYTOCHROME C SUBUNIT"/>
    <property type="match status" value="1"/>
</dbReference>
<keyword evidence="1 4" id="KW-0349">Heme</keyword>
<dbReference type="EMBL" id="VLLI01000016">
    <property type="protein sequence ID" value="TWI95282.1"/>
    <property type="molecule type" value="Genomic_DNA"/>
</dbReference>
<feature type="domain" description="Cytochrome c" evidence="6">
    <location>
        <begin position="81"/>
        <end position="170"/>
    </location>
</feature>